<feature type="transmembrane region" description="Helical" evidence="10">
    <location>
        <begin position="65"/>
        <end position="84"/>
    </location>
</feature>
<dbReference type="EC" id="2.3.1.199" evidence="10"/>
<evidence type="ECO:0000256" key="6">
    <source>
        <dbReference type="ARBA" id="ARBA00022989"/>
    </source>
</evidence>
<evidence type="ECO:0000256" key="10">
    <source>
        <dbReference type="RuleBase" id="RU361115"/>
    </source>
</evidence>
<accession>A0A836K0F7</accession>
<evidence type="ECO:0000256" key="4">
    <source>
        <dbReference type="ARBA" id="ARBA00022692"/>
    </source>
</evidence>
<comment type="subcellular location">
    <subcellularLocation>
        <location evidence="1">Membrane</location>
        <topology evidence="1">Multi-pass membrane protein</topology>
    </subcellularLocation>
</comment>
<comment type="caution">
    <text evidence="11">The sequence shown here is derived from an EMBL/GenBank/DDBJ whole genome shotgun (WGS) entry which is preliminary data.</text>
</comment>
<dbReference type="GO" id="GO:0034626">
    <property type="term" value="P:fatty acid elongation, polyunsaturated fatty acid"/>
    <property type="evidence" value="ECO:0007669"/>
    <property type="project" value="TreeGrafter"/>
</dbReference>
<dbReference type="Proteomes" id="UP000670152">
    <property type="component" value="Unassembled WGS sequence"/>
</dbReference>
<sequence length="312" mass="37182">MAQLETNYISETANFTDTQKTKWLLVSAPMPVFFISIVYFYIIYIAGPQFMKNRQPYSLKTFMQCYNLFQIISNAWITFNYMTYGRPFTVIWRFCESLDELCGNYSEKIKVEEVLELFNSYHDRLRFTVDFGDENGINFLDVKLMIQEGSIIFDMYVLETTWWVLMLKLFDLIETVVFVLRKKDHQISFLHTYHHITTFIYLWLILSYFTHNFLIISILLNCSVHVVMYSYYFLSTFGSNMQRILLPIKKSITTLQMTHIAFIMVVSMQGFIPNCGTKMVKYYSAITSINCMINLIFFYNYFYHSYRKSKTA</sequence>
<evidence type="ECO:0000313" key="12">
    <source>
        <dbReference type="Proteomes" id="UP000670152"/>
    </source>
</evidence>
<feature type="transmembrane region" description="Helical" evidence="10">
    <location>
        <begin position="255"/>
        <end position="272"/>
    </location>
</feature>
<keyword evidence="5 10" id="KW-0276">Fatty acid metabolism</keyword>
<feature type="transmembrane region" description="Helical" evidence="10">
    <location>
        <begin position="23"/>
        <end position="44"/>
    </location>
</feature>
<dbReference type="EMBL" id="JAANIB010005161">
    <property type="protein sequence ID" value="KAG5333026.1"/>
    <property type="molecule type" value="Genomic_DNA"/>
</dbReference>
<keyword evidence="6 10" id="KW-1133">Transmembrane helix</keyword>
<keyword evidence="7 10" id="KW-0443">Lipid metabolism</keyword>
<dbReference type="GO" id="GO:0034625">
    <property type="term" value="P:fatty acid elongation, monounsaturated fatty acid"/>
    <property type="evidence" value="ECO:0007669"/>
    <property type="project" value="TreeGrafter"/>
</dbReference>
<keyword evidence="8 10" id="KW-0472">Membrane</keyword>
<proteinExistence type="inferred from homology"/>
<evidence type="ECO:0000256" key="7">
    <source>
        <dbReference type="ARBA" id="ARBA00023098"/>
    </source>
</evidence>
<dbReference type="Pfam" id="PF01151">
    <property type="entry name" value="ELO"/>
    <property type="match status" value="1"/>
</dbReference>
<dbReference type="GO" id="GO:0009922">
    <property type="term" value="F:fatty acid elongase activity"/>
    <property type="evidence" value="ECO:0007669"/>
    <property type="project" value="UniProtKB-EC"/>
</dbReference>
<keyword evidence="12" id="KW-1185">Reference proteome</keyword>
<evidence type="ECO:0000256" key="1">
    <source>
        <dbReference type="ARBA" id="ARBA00004141"/>
    </source>
</evidence>
<reference evidence="11 12" key="1">
    <citation type="submission" date="2020-02" db="EMBL/GenBank/DDBJ databases">
        <title>Relaxed selection underlies rapid genomic changes in the transitions from sociality to social parasitism in ants.</title>
        <authorList>
            <person name="Bi X."/>
        </authorList>
    </citation>
    <scope>NUCLEOTIDE SEQUENCE [LARGE SCALE GENOMIC DNA]</scope>
    <source>
        <strain evidence="11">BGI-DK2014b</strain>
        <tissue evidence="11">Whole body</tissue>
    </source>
</reference>
<evidence type="ECO:0000256" key="8">
    <source>
        <dbReference type="ARBA" id="ARBA00023136"/>
    </source>
</evidence>
<feature type="non-terminal residue" evidence="11">
    <location>
        <position position="1"/>
    </location>
</feature>
<comment type="catalytic activity">
    <reaction evidence="10">
        <text>a very-long-chain acyl-CoA + malonyl-CoA + H(+) = a very-long-chain 3-oxoacyl-CoA + CO2 + CoA</text>
        <dbReference type="Rhea" id="RHEA:32727"/>
        <dbReference type="ChEBI" id="CHEBI:15378"/>
        <dbReference type="ChEBI" id="CHEBI:16526"/>
        <dbReference type="ChEBI" id="CHEBI:57287"/>
        <dbReference type="ChEBI" id="CHEBI:57384"/>
        <dbReference type="ChEBI" id="CHEBI:90725"/>
        <dbReference type="ChEBI" id="CHEBI:90736"/>
        <dbReference type="EC" id="2.3.1.199"/>
    </reaction>
</comment>
<dbReference type="PROSITE" id="PS01188">
    <property type="entry name" value="ELO"/>
    <property type="match status" value="1"/>
</dbReference>
<feature type="non-terminal residue" evidence="11">
    <location>
        <position position="312"/>
    </location>
</feature>
<evidence type="ECO:0000256" key="2">
    <source>
        <dbReference type="ARBA" id="ARBA00022516"/>
    </source>
</evidence>
<keyword evidence="2 10" id="KW-0444">Lipid biosynthesis</keyword>
<feature type="transmembrane region" description="Helical" evidence="10">
    <location>
        <begin position="162"/>
        <end position="180"/>
    </location>
</feature>
<comment type="similarity">
    <text evidence="10">Belongs to the ELO family.</text>
</comment>
<evidence type="ECO:0000256" key="5">
    <source>
        <dbReference type="ARBA" id="ARBA00022832"/>
    </source>
</evidence>
<feature type="transmembrane region" description="Helical" evidence="10">
    <location>
        <begin position="192"/>
        <end position="209"/>
    </location>
</feature>
<feature type="transmembrane region" description="Helical" evidence="10">
    <location>
        <begin position="284"/>
        <end position="303"/>
    </location>
</feature>
<dbReference type="GO" id="GO:0019367">
    <property type="term" value="P:fatty acid elongation, saturated fatty acid"/>
    <property type="evidence" value="ECO:0007669"/>
    <property type="project" value="TreeGrafter"/>
</dbReference>
<dbReference type="InterPro" id="IPR030457">
    <property type="entry name" value="ELO_CS"/>
</dbReference>
<name>A0A836K0F7_9HYME</name>
<dbReference type="PANTHER" id="PTHR11157">
    <property type="entry name" value="FATTY ACID ACYL TRANSFERASE-RELATED"/>
    <property type="match status" value="1"/>
</dbReference>
<dbReference type="GO" id="GO:0005789">
    <property type="term" value="C:endoplasmic reticulum membrane"/>
    <property type="evidence" value="ECO:0007669"/>
    <property type="project" value="TreeGrafter"/>
</dbReference>
<dbReference type="OrthoDB" id="434092at2759"/>
<dbReference type="GO" id="GO:0042761">
    <property type="term" value="P:very long-chain fatty acid biosynthetic process"/>
    <property type="evidence" value="ECO:0007669"/>
    <property type="project" value="TreeGrafter"/>
</dbReference>
<dbReference type="AlphaFoldDB" id="A0A836K0F7"/>
<keyword evidence="3 10" id="KW-0808">Transferase</keyword>
<evidence type="ECO:0000256" key="9">
    <source>
        <dbReference type="ARBA" id="ARBA00023160"/>
    </source>
</evidence>
<evidence type="ECO:0000313" key="11">
    <source>
        <dbReference type="EMBL" id="KAG5333026.1"/>
    </source>
</evidence>
<evidence type="ECO:0000256" key="3">
    <source>
        <dbReference type="ARBA" id="ARBA00022679"/>
    </source>
</evidence>
<dbReference type="GO" id="GO:0030148">
    <property type="term" value="P:sphingolipid biosynthetic process"/>
    <property type="evidence" value="ECO:0007669"/>
    <property type="project" value="TreeGrafter"/>
</dbReference>
<keyword evidence="4 10" id="KW-0812">Transmembrane</keyword>
<feature type="transmembrane region" description="Helical" evidence="10">
    <location>
        <begin position="215"/>
        <end position="234"/>
    </location>
</feature>
<keyword evidence="9 10" id="KW-0275">Fatty acid biosynthesis</keyword>
<organism evidence="11 12">
    <name type="scientific">Acromyrmex heyeri</name>
    <dbReference type="NCBI Taxonomy" id="230685"/>
    <lineage>
        <taxon>Eukaryota</taxon>
        <taxon>Metazoa</taxon>
        <taxon>Ecdysozoa</taxon>
        <taxon>Arthropoda</taxon>
        <taxon>Hexapoda</taxon>
        <taxon>Insecta</taxon>
        <taxon>Pterygota</taxon>
        <taxon>Neoptera</taxon>
        <taxon>Endopterygota</taxon>
        <taxon>Hymenoptera</taxon>
        <taxon>Apocrita</taxon>
        <taxon>Aculeata</taxon>
        <taxon>Formicoidea</taxon>
        <taxon>Formicidae</taxon>
        <taxon>Myrmicinae</taxon>
        <taxon>Acromyrmex</taxon>
    </lineage>
</organism>
<gene>
    <name evidence="11" type="primary">Elovl1_0</name>
    <name evidence="11" type="ORF">G6Z77_0008761</name>
</gene>
<dbReference type="PANTHER" id="PTHR11157:SF167">
    <property type="entry name" value="ELONGATION OF VERY LONG CHAIN FATTY ACIDS PROTEIN"/>
    <property type="match status" value="1"/>
</dbReference>
<protein>
    <recommendedName>
        <fullName evidence="10">Elongation of very long chain fatty acids protein</fullName>
        <ecNumber evidence="10">2.3.1.199</ecNumber>
    </recommendedName>
    <alternativeName>
        <fullName evidence="10">Very-long-chain 3-oxoacyl-CoA synthase</fullName>
    </alternativeName>
</protein>
<dbReference type="InterPro" id="IPR002076">
    <property type="entry name" value="ELO_fam"/>
</dbReference>